<protein>
    <submittedName>
        <fullName evidence="1">Uncharacterized protein</fullName>
    </submittedName>
</protein>
<dbReference type="Proteomes" id="UP001044222">
    <property type="component" value="Chromosome 18"/>
</dbReference>
<keyword evidence="2" id="KW-1185">Reference proteome</keyword>
<organism evidence="1 2">
    <name type="scientific">Anguilla anguilla</name>
    <name type="common">European freshwater eel</name>
    <name type="synonym">Muraena anguilla</name>
    <dbReference type="NCBI Taxonomy" id="7936"/>
    <lineage>
        <taxon>Eukaryota</taxon>
        <taxon>Metazoa</taxon>
        <taxon>Chordata</taxon>
        <taxon>Craniata</taxon>
        <taxon>Vertebrata</taxon>
        <taxon>Euteleostomi</taxon>
        <taxon>Actinopterygii</taxon>
        <taxon>Neopterygii</taxon>
        <taxon>Teleostei</taxon>
        <taxon>Anguilliformes</taxon>
        <taxon>Anguillidae</taxon>
        <taxon>Anguilla</taxon>
    </lineage>
</organism>
<dbReference type="EMBL" id="JAFIRN010000018">
    <property type="protein sequence ID" value="KAG5831738.1"/>
    <property type="molecule type" value="Genomic_DNA"/>
</dbReference>
<evidence type="ECO:0000313" key="2">
    <source>
        <dbReference type="Proteomes" id="UP001044222"/>
    </source>
</evidence>
<dbReference type="AlphaFoldDB" id="A0A9D3LNM5"/>
<sequence length="332" mass="36653">MGLVPSSEEKEEFRKAVGAHIYEAMLQSGSLPDVGIERHLLDSPGLRPGPAARDCFRELRKHVDVRGPAYLKELMGKLAAFTEEPRLTGLLTLLVSMAIETAYASRRGGPPQGAVPEERLAQLRDLTEEYLKRHGMHLDDERKLREDTERLEGQVSLLLTQIKNAALADGLVNSRTLKHWVNGAAFHVQMLIHLARLGQQSDGPARAAIAAYREDLRELLLAYRKYKSATVRVCKRSELRLAEEDGGPEHSLAGYSVHDREVGGATDVPLPEDTPPACQHLDAAFCAEAYLDHLFANYPQITDAEAYFSHTLSSLPALIPQTGPPSPPPVRH</sequence>
<evidence type="ECO:0000313" key="1">
    <source>
        <dbReference type="EMBL" id="KAG5831738.1"/>
    </source>
</evidence>
<reference evidence="1" key="1">
    <citation type="submission" date="2021-01" db="EMBL/GenBank/DDBJ databases">
        <title>A chromosome-scale assembly of European eel, Anguilla anguilla.</title>
        <authorList>
            <person name="Henkel C."/>
            <person name="Jong-Raadsen S.A."/>
            <person name="Dufour S."/>
            <person name="Weltzien F.-A."/>
            <person name="Palstra A.P."/>
            <person name="Pelster B."/>
            <person name="Spaink H.P."/>
            <person name="Van Den Thillart G.E."/>
            <person name="Jansen H."/>
            <person name="Zahm M."/>
            <person name="Klopp C."/>
            <person name="Cedric C."/>
            <person name="Louis A."/>
            <person name="Berthelot C."/>
            <person name="Parey E."/>
            <person name="Roest Crollius H."/>
            <person name="Montfort J."/>
            <person name="Robinson-Rechavi M."/>
            <person name="Bucao C."/>
            <person name="Bouchez O."/>
            <person name="Gislard M."/>
            <person name="Lluch J."/>
            <person name="Milhes M."/>
            <person name="Lampietro C."/>
            <person name="Lopez Roques C."/>
            <person name="Donnadieu C."/>
            <person name="Braasch I."/>
            <person name="Desvignes T."/>
            <person name="Postlethwait J."/>
            <person name="Bobe J."/>
            <person name="Guiguen Y."/>
            <person name="Dirks R."/>
        </authorList>
    </citation>
    <scope>NUCLEOTIDE SEQUENCE</scope>
    <source>
        <strain evidence="1">Tag_6206</strain>
        <tissue evidence="1">Liver</tissue>
    </source>
</reference>
<accession>A0A9D3LNM5</accession>
<proteinExistence type="predicted"/>
<gene>
    <name evidence="1" type="ORF">ANANG_G00306950</name>
</gene>
<name>A0A9D3LNM5_ANGAN</name>
<comment type="caution">
    <text evidence="1">The sequence shown here is derived from an EMBL/GenBank/DDBJ whole genome shotgun (WGS) entry which is preliminary data.</text>
</comment>